<gene>
    <name evidence="1" type="ORF">AWC38_SpisGene18605</name>
</gene>
<proteinExistence type="predicted"/>
<protein>
    <submittedName>
        <fullName evidence="1">Uncharacterized protein</fullName>
    </submittedName>
</protein>
<dbReference type="Proteomes" id="UP000225706">
    <property type="component" value="Unassembled WGS sequence"/>
</dbReference>
<accession>A0A2B4RL47</accession>
<reference evidence="2" key="1">
    <citation type="journal article" date="2017" name="bioRxiv">
        <title>Comparative analysis of the genomes of Stylophora pistillata and Acropora digitifera provides evidence for extensive differences between species of corals.</title>
        <authorList>
            <person name="Voolstra C.R."/>
            <person name="Li Y."/>
            <person name="Liew Y.J."/>
            <person name="Baumgarten S."/>
            <person name="Zoccola D."/>
            <person name="Flot J.-F."/>
            <person name="Tambutte S."/>
            <person name="Allemand D."/>
            <person name="Aranda M."/>
        </authorList>
    </citation>
    <scope>NUCLEOTIDE SEQUENCE [LARGE SCALE GENOMIC DNA]</scope>
</reference>
<evidence type="ECO:0000313" key="2">
    <source>
        <dbReference type="Proteomes" id="UP000225706"/>
    </source>
</evidence>
<comment type="caution">
    <text evidence="1">The sequence shown here is derived from an EMBL/GenBank/DDBJ whole genome shotgun (WGS) entry which is preliminary data.</text>
</comment>
<name>A0A2B4RL47_STYPI</name>
<dbReference type="EMBL" id="LSMT01000498">
    <property type="protein sequence ID" value="PFX17077.1"/>
    <property type="molecule type" value="Genomic_DNA"/>
</dbReference>
<organism evidence="1 2">
    <name type="scientific">Stylophora pistillata</name>
    <name type="common">Smooth cauliflower coral</name>
    <dbReference type="NCBI Taxonomy" id="50429"/>
    <lineage>
        <taxon>Eukaryota</taxon>
        <taxon>Metazoa</taxon>
        <taxon>Cnidaria</taxon>
        <taxon>Anthozoa</taxon>
        <taxon>Hexacorallia</taxon>
        <taxon>Scleractinia</taxon>
        <taxon>Astrocoeniina</taxon>
        <taxon>Pocilloporidae</taxon>
        <taxon>Stylophora</taxon>
    </lineage>
</organism>
<dbReference type="AlphaFoldDB" id="A0A2B4RL47"/>
<keyword evidence="2" id="KW-1185">Reference proteome</keyword>
<sequence>MNGSSKSEDVMAVDSPNCVDGEYYDTNGDPRVKMMMENLLEINFKVSSDVEEGSYNMRDTTYRLPSTIHLQSPVNRSLISLSISGTSIYIGMKTTDVTSFTCDAETPAMNEPPFQAAAKSLHGLIRDRRSCDFGTSPTSQEVDASPFLLESSRFFDFLAVELLFLNEFKEGKSTGDSQLLKCVAQS</sequence>
<evidence type="ECO:0000313" key="1">
    <source>
        <dbReference type="EMBL" id="PFX17077.1"/>
    </source>
</evidence>